<reference evidence="2 3" key="2">
    <citation type="journal article" date="2016" name="Int. J. Syst. Evol. Microbiol.">
        <title>Taxonomy of haemolytic and/or proteolytic strains of the genus Acinetobacter with the proposal of Acinetobacter courvalinii sp. nov. (genomic species 14 sensu Bouvet &amp; Jeanjean), Acinetobacter dispersus sp. nov. (genomic species 17), Acinetobacter modestus sp. nov., Acinetobacter proteolyticus sp. nov. and Acinetobacter vivianii sp. nov.</title>
        <authorList>
            <person name="Nemec A."/>
            <person name="Radolfova-Krizova L."/>
            <person name="Maixnerova M."/>
            <person name="Vrestiakova E."/>
            <person name="Jezek P."/>
            <person name="Sedo O."/>
        </authorList>
    </citation>
    <scope>NUCLEOTIDE SEQUENCE [LARGE SCALE GENOMIC DNA]</scope>
    <source>
        <strain evidence="2 3">NIPH 236</strain>
    </source>
</reference>
<proteinExistence type="predicted"/>
<dbReference type="GeneID" id="92834734"/>
<sequence length="616" mass="67422">MLKRTLACALFAITGHVYSADIQVTTLVDEDKDDTVCSLREAVEFLNLRTQKEFENGYHGCGNKDASSIIILERDKEYTLNKAIQIKAAMTINTASSTDFNDNKKGLNNATIKMLGSESIFIIDDNNVENELLSVGLKELNLKGSSQKVVEGGLILNREILTIQYSKLMNGNATFGGAIYNKGLLSDKKMAGIVSISNSLFEGNKADQGAVIYSEIPRYYIAQSVIRNNEVKSMGSILYVQSAYNDAAVANALSLGAFGIRNSTIYNNKVGYVANIRSGMILNNITMIYNDAGLYLQAPKWTSTTTTGGTTTSKLEDGAFISNSIIAKNNTNCLSDATDATVIQSNLTESACDRNAPAERPNFLLNTNLLAGDQLEGDCDLPQDKGLLCPYSTPKDQMLGFFQPRLLTSYNSLSESLIINKGRIFSDGATKGLISCETSDQRGKSRSIYSELCDLGAIELVVNRSDVQIAGQDILYGQTAKFSIANSLLDGELVTPETCKVIFKSETDKNGHPWQSGCLEVEQTETRSKGTLTLDSKGNVIYLPNGNWHGADKFNIRVMTTITRFNDPSNYYIDIPTTIVQDPPNNFQSRTVNVGSMNLGWILMMLGLIGFRRFKS</sequence>
<evidence type="ECO:0000256" key="1">
    <source>
        <dbReference type="SAM" id="SignalP"/>
    </source>
</evidence>
<dbReference type="NCBIfam" id="TIGR04214">
    <property type="entry name" value="CSLREA_Nterm"/>
    <property type="match status" value="1"/>
</dbReference>
<dbReference type="SUPFAM" id="SSF51126">
    <property type="entry name" value="Pectin lyase-like"/>
    <property type="match status" value="1"/>
</dbReference>
<organism evidence="2 3">
    <name type="scientific">Acinetobacter modestus</name>
    <dbReference type="NCBI Taxonomy" id="1776740"/>
    <lineage>
        <taxon>Bacteria</taxon>
        <taxon>Pseudomonadati</taxon>
        <taxon>Pseudomonadota</taxon>
        <taxon>Gammaproteobacteria</taxon>
        <taxon>Moraxellales</taxon>
        <taxon>Moraxellaceae</taxon>
        <taxon>Acinetobacter</taxon>
    </lineage>
</organism>
<reference evidence="3" key="1">
    <citation type="submission" date="2013-02" db="EMBL/GenBank/DDBJ databases">
        <title>The Genome Sequence of Acinetobacter sp. NIPH 236.</title>
        <authorList>
            <consortium name="The Broad Institute Genome Sequencing Platform"/>
            <consortium name="The Broad Institute Genome Sequencing Center for Infectious Disease"/>
            <person name="Cerqueira G."/>
            <person name="Feldgarden M."/>
            <person name="Courvalin P."/>
            <person name="Perichon B."/>
            <person name="Grillot-Courvalin C."/>
            <person name="Clermont D."/>
            <person name="Rocha E."/>
            <person name="Yoon E.-J."/>
            <person name="Nemec A."/>
            <person name="Walker B."/>
            <person name="Young S.K."/>
            <person name="Zeng Q."/>
            <person name="Gargeya S."/>
            <person name="Fitzgerald M."/>
            <person name="Haas B."/>
            <person name="Abouelleil A."/>
            <person name="Alvarado L."/>
            <person name="Arachchi H.M."/>
            <person name="Berlin A.M."/>
            <person name="Chapman S.B."/>
            <person name="Dewar J."/>
            <person name="Goldberg J."/>
            <person name="Griggs A."/>
            <person name="Gujja S."/>
            <person name="Hansen M."/>
            <person name="Howarth C."/>
            <person name="Imamovic A."/>
            <person name="Larimer J."/>
            <person name="McCowan C."/>
            <person name="Murphy C."/>
            <person name="Neiman D."/>
            <person name="Pearson M."/>
            <person name="Priest M."/>
            <person name="Roberts A."/>
            <person name="Saif S."/>
            <person name="Shea T."/>
            <person name="Sisk P."/>
            <person name="Sykes S."/>
            <person name="Wortman J."/>
            <person name="Nusbaum C."/>
            <person name="Birren B."/>
        </authorList>
    </citation>
    <scope>NUCLEOTIDE SEQUENCE [LARGE SCALE GENOMIC DNA]</scope>
    <source>
        <strain evidence="3">NIPH 236</strain>
    </source>
</reference>
<dbReference type="EMBL" id="APOJ01000021">
    <property type="protein sequence ID" value="ENU27484.1"/>
    <property type="molecule type" value="Genomic_DNA"/>
</dbReference>
<keyword evidence="3" id="KW-1185">Reference proteome</keyword>
<evidence type="ECO:0000313" key="3">
    <source>
        <dbReference type="Proteomes" id="UP000013190"/>
    </source>
</evidence>
<feature type="signal peptide" evidence="1">
    <location>
        <begin position="1"/>
        <end position="19"/>
    </location>
</feature>
<dbReference type="NCBIfam" id="TIGR04212">
    <property type="entry name" value="GlyGly_RbtA"/>
    <property type="match status" value="1"/>
</dbReference>
<dbReference type="InterPro" id="IPR026457">
    <property type="entry name" value="CSLREA_Nterm"/>
</dbReference>
<keyword evidence="1" id="KW-0732">Signal</keyword>
<dbReference type="Proteomes" id="UP000013190">
    <property type="component" value="Unassembled WGS sequence"/>
</dbReference>
<feature type="chain" id="PRO_5045906254" evidence="1">
    <location>
        <begin position="20"/>
        <end position="616"/>
    </location>
</feature>
<comment type="caution">
    <text evidence="2">The sequence shown here is derived from an EMBL/GenBank/DDBJ whole genome shotgun (WGS) entry which is preliminary data.</text>
</comment>
<accession>A0ABN0JPW6</accession>
<evidence type="ECO:0000313" key="2">
    <source>
        <dbReference type="EMBL" id="ENU27484.1"/>
    </source>
</evidence>
<dbReference type="RefSeq" id="WP_004661140.1">
    <property type="nucleotide sequence ID" value="NZ_BMDV01000002.1"/>
</dbReference>
<name>A0ABN0JPW6_9GAMM</name>
<dbReference type="InterPro" id="IPR011050">
    <property type="entry name" value="Pectin_lyase_fold/virulence"/>
</dbReference>
<dbReference type="InterPro" id="IPR026454">
    <property type="entry name" value="Rhombotarget_A"/>
</dbReference>
<protein>
    <submittedName>
        <fullName evidence="2">Rhombotarget A</fullName>
    </submittedName>
</protein>
<gene>
    <name evidence="2" type="ORF">F992_01321</name>
</gene>